<dbReference type="AlphaFoldDB" id="A0A4Y7PIU6"/>
<reference evidence="1 2" key="1">
    <citation type="submission" date="2018-06" db="EMBL/GenBank/DDBJ databases">
        <title>A transcriptomic atlas of mushroom development highlights an independent origin of complex multicellularity.</title>
        <authorList>
            <consortium name="DOE Joint Genome Institute"/>
            <person name="Krizsan K."/>
            <person name="Almasi E."/>
            <person name="Merenyi Z."/>
            <person name="Sahu N."/>
            <person name="Viragh M."/>
            <person name="Koszo T."/>
            <person name="Mondo S."/>
            <person name="Kiss B."/>
            <person name="Balint B."/>
            <person name="Kues U."/>
            <person name="Barry K."/>
            <person name="Hegedus J.C."/>
            <person name="Henrissat B."/>
            <person name="Johnson J."/>
            <person name="Lipzen A."/>
            <person name="Ohm R."/>
            <person name="Nagy I."/>
            <person name="Pangilinan J."/>
            <person name="Yan J."/>
            <person name="Xiong Y."/>
            <person name="Grigoriev I.V."/>
            <person name="Hibbett D.S."/>
            <person name="Nagy L.G."/>
        </authorList>
    </citation>
    <scope>NUCLEOTIDE SEQUENCE [LARGE SCALE GENOMIC DNA]</scope>
    <source>
        <strain evidence="1 2">SZMC22713</strain>
    </source>
</reference>
<keyword evidence="2" id="KW-1185">Reference proteome</keyword>
<accession>A0A4Y7PIU6</accession>
<organism evidence="1 2">
    <name type="scientific">Rickenella mellea</name>
    <dbReference type="NCBI Taxonomy" id="50990"/>
    <lineage>
        <taxon>Eukaryota</taxon>
        <taxon>Fungi</taxon>
        <taxon>Dikarya</taxon>
        <taxon>Basidiomycota</taxon>
        <taxon>Agaricomycotina</taxon>
        <taxon>Agaricomycetes</taxon>
        <taxon>Hymenochaetales</taxon>
        <taxon>Rickenellaceae</taxon>
        <taxon>Rickenella</taxon>
    </lineage>
</organism>
<protein>
    <submittedName>
        <fullName evidence="1">Uncharacterized protein</fullName>
    </submittedName>
</protein>
<feature type="non-terminal residue" evidence="1">
    <location>
        <position position="101"/>
    </location>
</feature>
<dbReference type="VEuPathDB" id="FungiDB:BD410DRAFT_700524"/>
<dbReference type="EMBL" id="ML170336">
    <property type="protein sequence ID" value="TDL14459.1"/>
    <property type="molecule type" value="Genomic_DNA"/>
</dbReference>
<dbReference type="Proteomes" id="UP000294933">
    <property type="component" value="Unassembled WGS sequence"/>
</dbReference>
<dbReference type="OrthoDB" id="3064439at2759"/>
<proteinExistence type="predicted"/>
<name>A0A4Y7PIU6_9AGAM</name>
<sequence length="101" mass="11453">GLTLFQMVNNLSYLGICSPPEPEEVGDWIHNYGNLGAGCGLRLLGFIPSTDGRRTRAAFCFVYSQLNDSLSPQDKKDLHFDAIFVEHLLCKVKRWNSRYTE</sequence>
<feature type="non-terminal residue" evidence="1">
    <location>
        <position position="1"/>
    </location>
</feature>
<gene>
    <name evidence="1" type="ORF">BD410DRAFT_700524</name>
</gene>
<evidence type="ECO:0000313" key="1">
    <source>
        <dbReference type="EMBL" id="TDL14459.1"/>
    </source>
</evidence>
<evidence type="ECO:0000313" key="2">
    <source>
        <dbReference type="Proteomes" id="UP000294933"/>
    </source>
</evidence>